<dbReference type="InterPro" id="IPR001754">
    <property type="entry name" value="OMPdeCOase_dom"/>
</dbReference>
<keyword evidence="4 6" id="KW-0665">Pyrimidine biosynthesis</keyword>
<dbReference type="PANTHER" id="PTHR32119">
    <property type="entry name" value="OROTIDINE 5'-PHOSPHATE DECARBOXYLASE"/>
    <property type="match status" value="1"/>
</dbReference>
<reference evidence="10 11" key="1">
    <citation type="submission" date="2020-04" db="EMBL/GenBank/DDBJ databases">
        <authorList>
            <person name="Hitch T.C.A."/>
            <person name="Wylensek D."/>
            <person name="Clavel T."/>
        </authorList>
    </citation>
    <scope>NUCLEOTIDE SEQUENCE [LARGE SCALE GENOMIC DNA]</scope>
    <source>
        <strain evidence="10 11">105184</strain>
    </source>
</reference>
<dbReference type="SMART" id="SM00934">
    <property type="entry name" value="OMPdecase"/>
    <property type="match status" value="1"/>
</dbReference>
<feature type="binding site" evidence="6 8">
    <location>
        <position position="16"/>
    </location>
    <ligand>
        <name>substrate</name>
    </ligand>
</feature>
<feature type="domain" description="Orotidine 5'-phosphate decarboxylase" evidence="9">
    <location>
        <begin position="10"/>
        <end position="234"/>
    </location>
</feature>
<keyword evidence="3 6" id="KW-0210">Decarboxylase</keyword>
<dbReference type="GO" id="GO:0044205">
    <property type="term" value="P:'de novo' UMP biosynthetic process"/>
    <property type="evidence" value="ECO:0007669"/>
    <property type="project" value="UniProtKB-UniRule"/>
</dbReference>
<protein>
    <recommendedName>
        <fullName evidence="6">Orotidine 5'-phosphate decarboxylase</fullName>
        <ecNumber evidence="6">4.1.1.23</ecNumber>
    </recommendedName>
    <alternativeName>
        <fullName evidence="6">OMP decarboxylase</fullName>
        <shortName evidence="6">OMPDCase</shortName>
        <shortName evidence="6">OMPdecase</shortName>
    </alternativeName>
</protein>
<evidence type="ECO:0000256" key="5">
    <source>
        <dbReference type="ARBA" id="ARBA00023239"/>
    </source>
</evidence>
<evidence type="ECO:0000256" key="8">
    <source>
        <dbReference type="PIRSR" id="PIRSR614732-2"/>
    </source>
</evidence>
<evidence type="ECO:0000256" key="3">
    <source>
        <dbReference type="ARBA" id="ARBA00022793"/>
    </source>
</evidence>
<comment type="caution">
    <text evidence="10">The sequence shown here is derived from an EMBL/GenBank/DDBJ whole genome shotgun (WGS) entry which is preliminary data.</text>
</comment>
<dbReference type="SUPFAM" id="SSF51366">
    <property type="entry name" value="Ribulose-phoshate binding barrel"/>
    <property type="match status" value="1"/>
</dbReference>
<evidence type="ECO:0000256" key="2">
    <source>
        <dbReference type="ARBA" id="ARBA00004861"/>
    </source>
</evidence>
<gene>
    <name evidence="6 10" type="primary">pyrF</name>
    <name evidence="10" type="ORF">HF885_03330</name>
</gene>
<comment type="similarity">
    <text evidence="6">Belongs to the OMP decarboxylase family. Type 1 subfamily.</text>
</comment>
<dbReference type="Gene3D" id="3.20.20.70">
    <property type="entry name" value="Aldolase class I"/>
    <property type="match status" value="1"/>
</dbReference>
<feature type="binding site" evidence="6 8">
    <location>
        <position position="219"/>
    </location>
    <ligand>
        <name>substrate</name>
    </ligand>
</feature>
<feature type="binding site" evidence="6">
    <location>
        <begin position="64"/>
        <end position="73"/>
    </location>
    <ligand>
        <name>substrate</name>
    </ligand>
</feature>
<evidence type="ECO:0000313" key="10">
    <source>
        <dbReference type="EMBL" id="NMF25475.1"/>
    </source>
</evidence>
<feature type="active site" description="For OMPdecase activity" evidence="7">
    <location>
        <position position="64"/>
    </location>
</feature>
<dbReference type="InterPro" id="IPR013785">
    <property type="entry name" value="Aldolase_TIM"/>
</dbReference>
<name>A0A7X9T9S5_9ACTN</name>
<comment type="catalytic activity">
    <reaction evidence="6">
        <text>orotidine 5'-phosphate + H(+) = UMP + CO2</text>
        <dbReference type="Rhea" id="RHEA:11596"/>
        <dbReference type="ChEBI" id="CHEBI:15378"/>
        <dbReference type="ChEBI" id="CHEBI:16526"/>
        <dbReference type="ChEBI" id="CHEBI:57538"/>
        <dbReference type="ChEBI" id="CHEBI:57865"/>
        <dbReference type="EC" id="4.1.1.23"/>
    </reaction>
</comment>
<feature type="active site" description="Proton donor" evidence="6">
    <location>
        <position position="66"/>
    </location>
</feature>
<feature type="binding site" evidence="6 8">
    <location>
        <position position="37"/>
    </location>
    <ligand>
        <name>substrate</name>
    </ligand>
</feature>
<accession>A0A7X9T9S5</accession>
<feature type="active site" description="For OMPdecase activity" evidence="7">
    <location>
        <position position="66"/>
    </location>
</feature>
<evidence type="ECO:0000256" key="6">
    <source>
        <dbReference type="HAMAP-Rule" id="MF_01200"/>
    </source>
</evidence>
<evidence type="ECO:0000256" key="4">
    <source>
        <dbReference type="ARBA" id="ARBA00022975"/>
    </source>
</evidence>
<dbReference type="EC" id="4.1.1.23" evidence="6"/>
<dbReference type="NCBIfam" id="NF001273">
    <property type="entry name" value="PRK00230.1"/>
    <property type="match status" value="1"/>
</dbReference>
<dbReference type="HAMAP" id="MF_01200_B">
    <property type="entry name" value="OMPdecase_type1_B"/>
    <property type="match status" value="1"/>
</dbReference>
<dbReference type="InterPro" id="IPR047596">
    <property type="entry name" value="OMPdecase_bac"/>
</dbReference>
<evidence type="ECO:0000259" key="9">
    <source>
        <dbReference type="SMART" id="SM00934"/>
    </source>
</evidence>
<feature type="binding site" evidence="6 8">
    <location>
        <position position="198"/>
    </location>
    <ligand>
        <name>substrate</name>
    </ligand>
</feature>
<sequence>MLSDDEARESIIIALDCDRDTAIDLATRLQGKARWVKVGMTLFYAEGPSIVREMRDRGFKVFLDLKLHDIPFQVRGAARSASLTGADLLSIHGMGSSEMVRQARAGVEDSAERRGGDRTRLVAISVLTSMDQDALAEIGIDVPVEREVERLAGMSVGAGADGIVCSPREAAQMRELLGPKALIVTPGVRPKGAAVGDQKRIATPASAIGAGASMLVIGRPITQADDPVEAYEAVVSELCEA</sequence>
<dbReference type="GO" id="GO:0004590">
    <property type="term" value="F:orotidine-5'-phosphate decarboxylase activity"/>
    <property type="evidence" value="ECO:0007669"/>
    <property type="project" value="UniProtKB-UniRule"/>
</dbReference>
<feature type="binding site" evidence="6 8">
    <location>
        <position position="128"/>
    </location>
    <ligand>
        <name>substrate</name>
    </ligand>
</feature>
<evidence type="ECO:0000313" key="11">
    <source>
        <dbReference type="Proteomes" id="UP000565613"/>
    </source>
</evidence>
<dbReference type="RefSeq" id="WP_170103528.1">
    <property type="nucleotide sequence ID" value="NZ_JABAGR010000002.1"/>
</dbReference>
<dbReference type="GO" id="GO:0005829">
    <property type="term" value="C:cytosol"/>
    <property type="evidence" value="ECO:0007669"/>
    <property type="project" value="TreeGrafter"/>
</dbReference>
<dbReference type="NCBIfam" id="TIGR01740">
    <property type="entry name" value="pyrF"/>
    <property type="match status" value="1"/>
</dbReference>
<feature type="binding site" evidence="6 8">
    <location>
        <position position="189"/>
    </location>
    <ligand>
        <name>substrate</name>
    </ligand>
</feature>
<comment type="subunit">
    <text evidence="6">Homodimer.</text>
</comment>
<dbReference type="EMBL" id="JABAGR010000002">
    <property type="protein sequence ID" value="NMF25475.1"/>
    <property type="molecule type" value="Genomic_DNA"/>
</dbReference>
<feature type="active site" description="For OMPdecase activity" evidence="7">
    <location>
        <position position="69"/>
    </location>
</feature>
<comment type="function">
    <text evidence="1 6">Catalyzes the decarboxylation of orotidine 5'-monophosphate (OMP) to uridine 5'-monophosphate (UMP).</text>
</comment>
<dbReference type="GO" id="GO:0006207">
    <property type="term" value="P:'de novo' pyrimidine nucleobase biosynthetic process"/>
    <property type="evidence" value="ECO:0007669"/>
    <property type="project" value="InterPro"/>
</dbReference>
<dbReference type="AlphaFoldDB" id="A0A7X9T9S5"/>
<dbReference type="Proteomes" id="UP000565613">
    <property type="component" value="Unassembled WGS sequence"/>
</dbReference>
<proteinExistence type="inferred from homology"/>
<feature type="binding site" evidence="6 8">
    <location>
        <position position="218"/>
    </location>
    <ligand>
        <name>substrate</name>
    </ligand>
</feature>
<dbReference type="PANTHER" id="PTHR32119:SF2">
    <property type="entry name" value="OROTIDINE 5'-PHOSPHATE DECARBOXYLASE"/>
    <property type="match status" value="1"/>
</dbReference>
<keyword evidence="5 6" id="KW-0456">Lyase</keyword>
<evidence type="ECO:0000256" key="7">
    <source>
        <dbReference type="PIRSR" id="PIRSR614732-1"/>
    </source>
</evidence>
<dbReference type="InterPro" id="IPR011060">
    <property type="entry name" value="RibuloseP-bd_barrel"/>
</dbReference>
<dbReference type="CDD" id="cd04725">
    <property type="entry name" value="OMP_decarboxylase_like"/>
    <property type="match status" value="1"/>
</dbReference>
<dbReference type="UniPathway" id="UPA00070">
    <property type="reaction ID" value="UER00120"/>
</dbReference>
<dbReference type="InterPro" id="IPR014732">
    <property type="entry name" value="OMPdecase"/>
</dbReference>
<organism evidence="10 11">
    <name type="scientific">Parafannyhessea umbonata</name>
    <dbReference type="NCBI Taxonomy" id="604330"/>
    <lineage>
        <taxon>Bacteria</taxon>
        <taxon>Bacillati</taxon>
        <taxon>Actinomycetota</taxon>
        <taxon>Coriobacteriia</taxon>
        <taxon>Coriobacteriales</taxon>
        <taxon>Atopobiaceae</taxon>
        <taxon>Parafannyhessea</taxon>
    </lineage>
</organism>
<evidence type="ECO:0000256" key="1">
    <source>
        <dbReference type="ARBA" id="ARBA00002356"/>
    </source>
</evidence>
<comment type="pathway">
    <text evidence="2 6">Pyrimidine metabolism; UMP biosynthesis via de novo pathway; UMP from orotate: step 2/2.</text>
</comment>
<dbReference type="Pfam" id="PF00215">
    <property type="entry name" value="OMPdecase"/>
    <property type="match status" value="1"/>
</dbReference>